<dbReference type="Proteomes" id="UP001211421">
    <property type="component" value="Unassembled WGS sequence"/>
</dbReference>
<dbReference type="RefSeq" id="WP_195552108.1">
    <property type="nucleotide sequence ID" value="NZ_JADMNX010000010.1"/>
</dbReference>
<reference evidence="1" key="1">
    <citation type="submission" date="2023-01" db="EMBL/GenBank/DDBJ databases">
        <title>Human gut microbiome strain richness.</title>
        <authorList>
            <person name="Chen-Liaw A."/>
        </authorList>
    </citation>
    <scope>NUCLEOTIDE SEQUENCE</scope>
    <source>
        <strain evidence="1">D59st1_B8_D59t2_181005</strain>
    </source>
</reference>
<accession>A0AAW6E584</accession>
<organism evidence="1 2">
    <name type="scientific">Ruminococcus bicirculans</name>
    <name type="common">ex Wegman et al. 2014</name>
    <dbReference type="NCBI Taxonomy" id="1160721"/>
    <lineage>
        <taxon>Bacteria</taxon>
        <taxon>Bacillati</taxon>
        <taxon>Bacillota</taxon>
        <taxon>Clostridia</taxon>
        <taxon>Eubacteriales</taxon>
        <taxon>Oscillospiraceae</taxon>
        <taxon>Ruminococcus</taxon>
    </lineage>
</organism>
<gene>
    <name evidence="1" type="ORF">PNV70_12815</name>
</gene>
<evidence type="ECO:0000313" key="2">
    <source>
        <dbReference type="Proteomes" id="UP001211421"/>
    </source>
</evidence>
<name>A0AAW6E584_9FIRM</name>
<proteinExistence type="predicted"/>
<protein>
    <submittedName>
        <fullName evidence="1">Uncharacterized protein</fullName>
    </submittedName>
</protein>
<dbReference type="AlphaFoldDB" id="A0AAW6E584"/>
<dbReference type="EMBL" id="JAQMLS010000010">
    <property type="protein sequence ID" value="MDB8742945.1"/>
    <property type="molecule type" value="Genomic_DNA"/>
</dbReference>
<comment type="caution">
    <text evidence="1">The sequence shown here is derived from an EMBL/GenBank/DDBJ whole genome shotgun (WGS) entry which is preliminary data.</text>
</comment>
<evidence type="ECO:0000313" key="1">
    <source>
        <dbReference type="EMBL" id="MDB8742945.1"/>
    </source>
</evidence>
<sequence>MQALSSCALDLHTPPEALEYSSRLGGGSSIMLLALSENQLTVWADHKLMHSRSA</sequence>